<reference evidence="2 3" key="1">
    <citation type="submission" date="2018-08" db="EMBL/GenBank/DDBJ databases">
        <title>Genomic Encyclopedia of Archaeal and Bacterial Type Strains, Phase II (KMG-II): from individual species to whole genera.</title>
        <authorList>
            <person name="Goeker M."/>
        </authorList>
    </citation>
    <scope>NUCLEOTIDE SEQUENCE [LARGE SCALE GENOMIC DNA]</scope>
    <source>
        <strain evidence="2 3">DSM 17905</strain>
    </source>
</reference>
<keyword evidence="1" id="KW-0175">Coiled coil</keyword>
<keyword evidence="3" id="KW-1185">Reference proteome</keyword>
<proteinExistence type="predicted"/>
<organism evidence="2 3">
    <name type="scientific">Xenorhabdus cabanillasii</name>
    <dbReference type="NCBI Taxonomy" id="351673"/>
    <lineage>
        <taxon>Bacteria</taxon>
        <taxon>Pseudomonadati</taxon>
        <taxon>Pseudomonadota</taxon>
        <taxon>Gammaproteobacteria</taxon>
        <taxon>Enterobacterales</taxon>
        <taxon>Morganellaceae</taxon>
        <taxon>Xenorhabdus</taxon>
    </lineage>
</organism>
<evidence type="ECO:0000256" key="1">
    <source>
        <dbReference type="SAM" id="Coils"/>
    </source>
</evidence>
<comment type="caution">
    <text evidence="2">The sequence shown here is derived from an EMBL/GenBank/DDBJ whole genome shotgun (WGS) entry which is preliminary data.</text>
</comment>
<dbReference type="EMBL" id="QTUB01000001">
    <property type="protein sequence ID" value="REF27263.1"/>
    <property type="molecule type" value="Genomic_DNA"/>
</dbReference>
<accession>A0A3D9UFV3</accession>
<dbReference type="RefSeq" id="WP_115826446.1">
    <property type="nucleotide sequence ID" value="NZ_QTUB01000001.1"/>
</dbReference>
<protein>
    <submittedName>
        <fullName evidence="2">Uncharacterized protein</fullName>
    </submittedName>
</protein>
<sequence length="87" mass="10476">MNKEQLLIKIVKAIDLLEEEKRNNKNQLQSIINLFIKTKEKIINNSLKYNDIRSSARMYVEMYNDYMNPMLNYLDEVGKDVDDYLRK</sequence>
<gene>
    <name evidence="2" type="ORF">BDD26_2021</name>
</gene>
<dbReference type="Proteomes" id="UP000256294">
    <property type="component" value="Unassembled WGS sequence"/>
</dbReference>
<dbReference type="AlphaFoldDB" id="A0A3D9UFV3"/>
<evidence type="ECO:0000313" key="2">
    <source>
        <dbReference type="EMBL" id="REF27263.1"/>
    </source>
</evidence>
<name>A0A3D9UFV3_9GAMM</name>
<evidence type="ECO:0000313" key="3">
    <source>
        <dbReference type="Proteomes" id="UP000256294"/>
    </source>
</evidence>
<feature type="coiled-coil region" evidence="1">
    <location>
        <begin position="3"/>
        <end position="34"/>
    </location>
</feature>